<keyword evidence="7 9" id="KW-0472">Membrane</keyword>
<keyword evidence="2" id="KW-0813">Transport</keyword>
<dbReference type="EMBL" id="JAVDWE010000011">
    <property type="protein sequence ID" value="MDR7096026.1"/>
    <property type="molecule type" value="Genomic_DNA"/>
</dbReference>
<keyword evidence="11" id="KW-1185">Reference proteome</keyword>
<evidence type="ECO:0000256" key="7">
    <source>
        <dbReference type="ARBA" id="ARBA00023136"/>
    </source>
</evidence>
<evidence type="ECO:0000256" key="3">
    <source>
        <dbReference type="ARBA" id="ARBA00022475"/>
    </source>
</evidence>
<dbReference type="InterPro" id="IPR001851">
    <property type="entry name" value="ABC_transp_permease"/>
</dbReference>
<feature type="transmembrane region" description="Helical" evidence="9">
    <location>
        <begin position="131"/>
        <end position="158"/>
    </location>
</feature>
<feature type="transmembrane region" description="Helical" evidence="9">
    <location>
        <begin position="265"/>
        <end position="283"/>
    </location>
</feature>
<evidence type="ECO:0000256" key="8">
    <source>
        <dbReference type="ARBA" id="ARBA00037998"/>
    </source>
</evidence>
<sequence length="294" mass="30883">MLAGQIINGIVSGAMYALVAIGFSLVIGVLDKLNFAHPEVFMFGGFVALVSITVMPLPLAFLVVFLVGGAMGLLTEFIAFRRFGSADAKITAALASMALGLIVTDLVHKWWGTEPMPVTLPPGWLQNSQQILGVSVLNLQFVILGVTFTLMALLHLVLQRTAMGRQIRALAESSTSASLLGINVKRVTQSVFFISSALAAVGGLLLALRGGAASSDIGLTFGLKALAIMAIGGLGDLRGAVIGGLLIGVLEALMFLFGLGRLVEMTVWVTMIAVLMFRPGGLFSGGMHNQEQRV</sequence>
<comment type="subcellular location">
    <subcellularLocation>
        <location evidence="1">Cell membrane</location>
        <topology evidence="1">Multi-pass membrane protein</topology>
    </subcellularLocation>
</comment>
<dbReference type="CDD" id="cd06582">
    <property type="entry name" value="TM_PBP1_LivH_like"/>
    <property type="match status" value="1"/>
</dbReference>
<keyword evidence="4 9" id="KW-0812">Transmembrane</keyword>
<keyword evidence="6 9" id="KW-1133">Transmembrane helix</keyword>
<dbReference type="RefSeq" id="WP_204734700.1">
    <property type="nucleotide sequence ID" value="NZ_JAVDWE010000011.1"/>
</dbReference>
<comment type="caution">
    <text evidence="10">The sequence shown here is derived from an EMBL/GenBank/DDBJ whole genome shotgun (WGS) entry which is preliminary data.</text>
</comment>
<reference evidence="10 11" key="1">
    <citation type="submission" date="2023-07" db="EMBL/GenBank/DDBJ databases">
        <title>Sorghum-associated microbial communities from plants grown in Nebraska, USA.</title>
        <authorList>
            <person name="Schachtman D."/>
        </authorList>
    </citation>
    <scope>NUCLEOTIDE SEQUENCE [LARGE SCALE GENOMIC DNA]</scope>
    <source>
        <strain evidence="10 11">BE240</strain>
    </source>
</reference>
<feature type="transmembrane region" description="Helical" evidence="9">
    <location>
        <begin position="191"/>
        <end position="211"/>
    </location>
</feature>
<feature type="transmembrane region" description="Helical" evidence="9">
    <location>
        <begin position="6"/>
        <end position="28"/>
    </location>
</feature>
<gene>
    <name evidence="10" type="ORF">J2X09_003779</name>
</gene>
<keyword evidence="3" id="KW-1003">Cell membrane</keyword>
<dbReference type="InterPro" id="IPR052157">
    <property type="entry name" value="BCAA_transport_permease"/>
</dbReference>
<comment type="similarity">
    <text evidence="8">Belongs to the binding-protein-dependent transport system permease family. LivHM subfamily.</text>
</comment>
<keyword evidence="5" id="KW-0029">Amino-acid transport</keyword>
<evidence type="ECO:0000256" key="2">
    <source>
        <dbReference type="ARBA" id="ARBA00022448"/>
    </source>
</evidence>
<dbReference type="Proteomes" id="UP001265550">
    <property type="component" value="Unassembled WGS sequence"/>
</dbReference>
<evidence type="ECO:0000313" key="10">
    <source>
        <dbReference type="EMBL" id="MDR7096026.1"/>
    </source>
</evidence>
<evidence type="ECO:0000256" key="4">
    <source>
        <dbReference type="ARBA" id="ARBA00022692"/>
    </source>
</evidence>
<dbReference type="PANTHER" id="PTHR11795:SF445">
    <property type="entry name" value="AMINO ACID ABC TRANSPORTER PERMEASE PROTEIN"/>
    <property type="match status" value="1"/>
</dbReference>
<proteinExistence type="inferred from homology"/>
<dbReference type="Pfam" id="PF02653">
    <property type="entry name" value="BPD_transp_2"/>
    <property type="match status" value="1"/>
</dbReference>
<protein>
    <submittedName>
        <fullName evidence="10">Branched-chain amino acid transport system permease protein</fullName>
    </submittedName>
</protein>
<feature type="transmembrane region" description="Helical" evidence="9">
    <location>
        <begin position="92"/>
        <end position="111"/>
    </location>
</feature>
<evidence type="ECO:0000256" key="5">
    <source>
        <dbReference type="ARBA" id="ARBA00022970"/>
    </source>
</evidence>
<evidence type="ECO:0000256" key="6">
    <source>
        <dbReference type="ARBA" id="ARBA00022989"/>
    </source>
</evidence>
<evidence type="ECO:0000256" key="9">
    <source>
        <dbReference type="SAM" id="Phobius"/>
    </source>
</evidence>
<evidence type="ECO:0000313" key="11">
    <source>
        <dbReference type="Proteomes" id="UP001265550"/>
    </source>
</evidence>
<dbReference type="PANTHER" id="PTHR11795">
    <property type="entry name" value="BRANCHED-CHAIN AMINO ACID TRANSPORT SYSTEM PERMEASE PROTEIN LIVH"/>
    <property type="match status" value="1"/>
</dbReference>
<name>A0ABU1VEX5_9BURK</name>
<evidence type="ECO:0000256" key="1">
    <source>
        <dbReference type="ARBA" id="ARBA00004651"/>
    </source>
</evidence>
<accession>A0ABU1VEX5</accession>
<organism evidence="10 11">
    <name type="scientific">Hydrogenophaga laconesensis</name>
    <dbReference type="NCBI Taxonomy" id="1805971"/>
    <lineage>
        <taxon>Bacteria</taxon>
        <taxon>Pseudomonadati</taxon>
        <taxon>Pseudomonadota</taxon>
        <taxon>Betaproteobacteria</taxon>
        <taxon>Burkholderiales</taxon>
        <taxon>Comamonadaceae</taxon>
        <taxon>Hydrogenophaga</taxon>
    </lineage>
</organism>